<dbReference type="Proteomes" id="UP000321933">
    <property type="component" value="Unassembled WGS sequence"/>
</dbReference>
<dbReference type="EMBL" id="VRYZ01000003">
    <property type="protein sequence ID" value="TXS92552.1"/>
    <property type="molecule type" value="Genomic_DNA"/>
</dbReference>
<dbReference type="SUPFAM" id="SSF53098">
    <property type="entry name" value="Ribonuclease H-like"/>
    <property type="match status" value="1"/>
</dbReference>
<comment type="caution">
    <text evidence="2">The sequence shown here is derived from an EMBL/GenBank/DDBJ whole genome shotgun (WGS) entry which is preliminary data.</text>
</comment>
<proteinExistence type="predicted"/>
<dbReference type="InterPro" id="IPR025948">
    <property type="entry name" value="HTH-like_dom"/>
</dbReference>
<accession>A0A5C8ZY69</accession>
<evidence type="ECO:0000313" key="3">
    <source>
        <dbReference type="Proteomes" id="UP000321933"/>
    </source>
</evidence>
<dbReference type="PANTHER" id="PTHR46889:SF4">
    <property type="entry name" value="TRANSPOSASE INSO FOR INSERTION SEQUENCE ELEMENT IS911B-RELATED"/>
    <property type="match status" value="1"/>
</dbReference>
<dbReference type="InterPro" id="IPR012337">
    <property type="entry name" value="RNaseH-like_sf"/>
</dbReference>
<dbReference type="GO" id="GO:0003676">
    <property type="term" value="F:nucleic acid binding"/>
    <property type="evidence" value="ECO:0007669"/>
    <property type="project" value="InterPro"/>
</dbReference>
<dbReference type="Pfam" id="PF00665">
    <property type="entry name" value="rve"/>
    <property type="match status" value="1"/>
</dbReference>
<dbReference type="PANTHER" id="PTHR46889">
    <property type="entry name" value="TRANSPOSASE INSF FOR INSERTION SEQUENCE IS3B-RELATED"/>
    <property type="match status" value="1"/>
</dbReference>
<dbReference type="Gene3D" id="3.30.420.10">
    <property type="entry name" value="Ribonuclease H-like superfamily/Ribonuclease H"/>
    <property type="match status" value="1"/>
</dbReference>
<dbReference type="InterPro" id="IPR050900">
    <property type="entry name" value="Transposase_IS3/IS150/IS904"/>
</dbReference>
<dbReference type="PROSITE" id="PS50994">
    <property type="entry name" value="INTEGRASE"/>
    <property type="match status" value="1"/>
</dbReference>
<reference evidence="2 3" key="1">
    <citation type="submission" date="2019-08" db="EMBL/GenBank/DDBJ databases">
        <title>Parahaliea maris sp. nov., isolated from the surface seawater.</title>
        <authorList>
            <person name="Liu Y."/>
        </authorList>
    </citation>
    <scope>NUCLEOTIDE SEQUENCE [LARGE SCALE GENOMIC DNA]</scope>
    <source>
        <strain evidence="2 3">S2-26</strain>
    </source>
</reference>
<dbReference type="InterPro" id="IPR048020">
    <property type="entry name" value="Transpos_IS3"/>
</dbReference>
<evidence type="ECO:0000259" key="1">
    <source>
        <dbReference type="PROSITE" id="PS50994"/>
    </source>
</evidence>
<name>A0A5C8ZY69_9GAMM</name>
<dbReference type="Pfam" id="PF13333">
    <property type="entry name" value="rve_2"/>
    <property type="match status" value="1"/>
</dbReference>
<dbReference type="GO" id="GO:0015074">
    <property type="term" value="P:DNA integration"/>
    <property type="evidence" value="ECO:0007669"/>
    <property type="project" value="InterPro"/>
</dbReference>
<sequence length="283" mass="32679">MFEFISENRDQFKVKRMCDLFGVSKSGFYAWLGRPVSGRKQYDQELKSVIEERHQGFRRAYGAARLHKDLCRLGYACSRRRVRRLMCEMGIKASTCGLYQWRPGLHEFYSATGNLLGRESSPEQPGVQWAGDFTYIRTGKGCLYHAVVLDLYSRKVVGWSFAKQRSAEFAMSALRMALSRERISAGCIFHSDQGIEYAAHDYRELVETSGLQRSMSRKGDPLDNATVESYFHTLKAELVHLVSFKDRIEAVAKIVEYIEFYNRERLHSQIGYTMPEERSRLCA</sequence>
<dbReference type="InterPro" id="IPR001584">
    <property type="entry name" value="Integrase_cat-core"/>
</dbReference>
<evidence type="ECO:0000313" key="2">
    <source>
        <dbReference type="EMBL" id="TXS92552.1"/>
    </source>
</evidence>
<protein>
    <submittedName>
        <fullName evidence="2">IS3 family transposase</fullName>
    </submittedName>
</protein>
<dbReference type="AlphaFoldDB" id="A0A5C8ZY69"/>
<organism evidence="2 3">
    <name type="scientific">Parahaliea aestuarii</name>
    <dbReference type="NCBI Taxonomy" id="1852021"/>
    <lineage>
        <taxon>Bacteria</taxon>
        <taxon>Pseudomonadati</taxon>
        <taxon>Pseudomonadota</taxon>
        <taxon>Gammaproteobacteria</taxon>
        <taxon>Cellvibrionales</taxon>
        <taxon>Halieaceae</taxon>
        <taxon>Parahaliea</taxon>
    </lineage>
</organism>
<dbReference type="NCBIfam" id="NF033516">
    <property type="entry name" value="transpos_IS3"/>
    <property type="match status" value="1"/>
</dbReference>
<dbReference type="OrthoDB" id="9810995at2"/>
<feature type="domain" description="Integrase catalytic" evidence="1">
    <location>
        <begin position="121"/>
        <end position="283"/>
    </location>
</feature>
<dbReference type="InterPro" id="IPR036397">
    <property type="entry name" value="RNaseH_sf"/>
</dbReference>
<dbReference type="Pfam" id="PF13276">
    <property type="entry name" value="HTH_21"/>
    <property type="match status" value="1"/>
</dbReference>
<keyword evidence="3" id="KW-1185">Reference proteome</keyword>
<gene>
    <name evidence="2" type="ORF">FVW59_09055</name>
</gene>